<sequence>MTTLGFRSDPKNPRFAIVSRTKDDALVFVNADDETKLVFPAGAEADEQKISWLYNELDRLLHKHPEITKVVVKKGEFTAGDNNAKRLASYQEATVLLFCALKGIPVANKIYASLSTNSSQVKQHAEARVGKTAKYWDAKIADAVIAAWWSEKR</sequence>
<accession>A0A0D0K8N2</accession>
<name>A0A0D0K8N2_AGRTU</name>
<dbReference type="EMBL" id="JXQV01000003">
    <property type="protein sequence ID" value="KIQ05038.1"/>
    <property type="molecule type" value="Genomic_DNA"/>
</dbReference>
<evidence type="ECO:0000313" key="1">
    <source>
        <dbReference type="EMBL" id="KIQ05038.1"/>
    </source>
</evidence>
<comment type="caution">
    <text evidence="1">The sequence shown here is derived from an EMBL/GenBank/DDBJ whole genome shotgun (WGS) entry which is preliminary data.</text>
</comment>
<dbReference type="Proteomes" id="UP000035017">
    <property type="component" value="Unassembled WGS sequence"/>
</dbReference>
<evidence type="ECO:0000313" key="2">
    <source>
        <dbReference type="Proteomes" id="UP000035017"/>
    </source>
</evidence>
<dbReference type="AlphaFoldDB" id="A0A0D0K8N2"/>
<organism evidence="1 2">
    <name type="scientific">Agrobacterium tumefaciens</name>
    <dbReference type="NCBI Taxonomy" id="358"/>
    <lineage>
        <taxon>Bacteria</taxon>
        <taxon>Pseudomonadati</taxon>
        <taxon>Pseudomonadota</taxon>
        <taxon>Alphaproteobacteria</taxon>
        <taxon>Hyphomicrobiales</taxon>
        <taxon>Rhizobiaceae</taxon>
        <taxon>Rhizobium/Agrobacterium group</taxon>
        <taxon>Agrobacterium</taxon>
        <taxon>Agrobacterium tumefaciens complex</taxon>
    </lineage>
</organism>
<protein>
    <submittedName>
        <fullName evidence="1">Uncharacterized protein</fullName>
    </submittedName>
</protein>
<reference evidence="1 2" key="1">
    <citation type="submission" date="2014-12" db="EMBL/GenBank/DDBJ databases">
        <title>16Stimator: statistical estimation of ribosomal gene copy numbers from draft genome assemblies.</title>
        <authorList>
            <person name="Perisin M.A."/>
            <person name="Vetter M."/>
            <person name="Gilbert J.A."/>
            <person name="Bergelson J."/>
        </authorList>
    </citation>
    <scope>NUCLEOTIDE SEQUENCE [LARGE SCALE GENOMIC DNA]</scope>
    <source>
        <strain evidence="1 2">MEJ076</strain>
    </source>
</reference>
<gene>
    <name evidence="1" type="ORF">RU07_02215</name>
</gene>
<proteinExistence type="predicted"/>
<dbReference type="OrthoDB" id="8452200at2"/>